<comment type="caution">
    <text evidence="3">The sequence shown here is derived from an EMBL/GenBank/DDBJ whole genome shotgun (WGS) entry which is preliminary data.</text>
</comment>
<evidence type="ECO:0000313" key="4">
    <source>
        <dbReference type="Proteomes" id="UP000460272"/>
    </source>
</evidence>
<keyword evidence="1" id="KW-0378">Hydrolase</keyword>
<evidence type="ECO:0000259" key="2">
    <source>
        <dbReference type="Pfam" id="PF03061"/>
    </source>
</evidence>
<dbReference type="InterPro" id="IPR029069">
    <property type="entry name" value="HotDog_dom_sf"/>
</dbReference>
<accession>A0A6P2C8V2</accession>
<feature type="domain" description="Thioesterase" evidence="2">
    <location>
        <begin position="81"/>
        <end position="157"/>
    </location>
</feature>
<dbReference type="RefSeq" id="WP_145851701.1">
    <property type="nucleotide sequence ID" value="NZ_RPFW01000001.1"/>
</dbReference>
<dbReference type="NCBIfam" id="TIGR00369">
    <property type="entry name" value="unchar_dom_1"/>
    <property type="match status" value="1"/>
</dbReference>
<sequence length="177" mass="18589">MTTTAPDTEQARQRTFTWSDPVAIATAGAGLSGAEFFAAIGEGTIPPPPVMRALDFDGVAFGEGQATFRMTPKEFHYNPLGTVHGGVFATMLDSACGCAVHTLLPAGVFYTSLDLSVKFLRPVTVETGPITAEGNVVHLGRRTALAEARITDAAGKVYVTATSSCLLIRPDQPAYPS</sequence>
<organism evidence="3 4">
    <name type="scientific">Trebonia kvetii</name>
    <dbReference type="NCBI Taxonomy" id="2480626"/>
    <lineage>
        <taxon>Bacteria</taxon>
        <taxon>Bacillati</taxon>
        <taxon>Actinomycetota</taxon>
        <taxon>Actinomycetes</taxon>
        <taxon>Streptosporangiales</taxon>
        <taxon>Treboniaceae</taxon>
        <taxon>Trebonia</taxon>
    </lineage>
</organism>
<dbReference type="Gene3D" id="3.10.129.10">
    <property type="entry name" value="Hotdog Thioesterase"/>
    <property type="match status" value="1"/>
</dbReference>
<dbReference type="OrthoDB" id="9813282at2"/>
<dbReference type="GO" id="GO:0061522">
    <property type="term" value="F:1,4-dihydroxy-2-naphthoyl-CoA thioesterase activity"/>
    <property type="evidence" value="ECO:0007669"/>
    <property type="project" value="TreeGrafter"/>
</dbReference>
<dbReference type="Proteomes" id="UP000460272">
    <property type="component" value="Unassembled WGS sequence"/>
</dbReference>
<proteinExistence type="predicted"/>
<dbReference type="InterPro" id="IPR003736">
    <property type="entry name" value="PAAI_dom"/>
</dbReference>
<dbReference type="SUPFAM" id="SSF54637">
    <property type="entry name" value="Thioesterase/thiol ester dehydrase-isomerase"/>
    <property type="match status" value="1"/>
</dbReference>
<dbReference type="EMBL" id="RPFW01000001">
    <property type="protein sequence ID" value="TVZ06945.1"/>
    <property type="molecule type" value="Genomic_DNA"/>
</dbReference>
<protein>
    <submittedName>
        <fullName evidence="3">PaaI family thioesterase</fullName>
    </submittedName>
</protein>
<evidence type="ECO:0000313" key="3">
    <source>
        <dbReference type="EMBL" id="TVZ06945.1"/>
    </source>
</evidence>
<reference evidence="3 4" key="1">
    <citation type="submission" date="2018-11" db="EMBL/GenBank/DDBJ databases">
        <title>Trebonia kvetii gen.nov., sp.nov., a novel acidophilic actinobacterium, and proposal of the new actinobacterial family Treboniaceae fam. nov.</title>
        <authorList>
            <person name="Rapoport D."/>
            <person name="Sagova-Mareckova M."/>
            <person name="Sedlacek I."/>
            <person name="Provaznik J."/>
            <person name="Kralova S."/>
            <person name="Pavlinic D."/>
            <person name="Benes V."/>
            <person name="Kopecky J."/>
        </authorList>
    </citation>
    <scope>NUCLEOTIDE SEQUENCE [LARGE SCALE GENOMIC DNA]</scope>
    <source>
        <strain evidence="3 4">15Tr583</strain>
    </source>
</reference>
<evidence type="ECO:0000256" key="1">
    <source>
        <dbReference type="ARBA" id="ARBA00022801"/>
    </source>
</evidence>
<keyword evidence="4" id="KW-1185">Reference proteome</keyword>
<dbReference type="InterPro" id="IPR006683">
    <property type="entry name" value="Thioestr_dom"/>
</dbReference>
<dbReference type="PANTHER" id="PTHR43240:SF1">
    <property type="entry name" value="BLR5584 PROTEIN"/>
    <property type="match status" value="1"/>
</dbReference>
<dbReference type="GO" id="GO:0005829">
    <property type="term" value="C:cytosol"/>
    <property type="evidence" value="ECO:0007669"/>
    <property type="project" value="TreeGrafter"/>
</dbReference>
<dbReference type="Pfam" id="PF03061">
    <property type="entry name" value="4HBT"/>
    <property type="match status" value="1"/>
</dbReference>
<dbReference type="CDD" id="cd03443">
    <property type="entry name" value="PaaI_thioesterase"/>
    <property type="match status" value="1"/>
</dbReference>
<dbReference type="AlphaFoldDB" id="A0A6P2C8V2"/>
<gene>
    <name evidence="3" type="ORF">EAS64_06325</name>
</gene>
<dbReference type="PANTHER" id="PTHR43240">
    <property type="entry name" value="1,4-DIHYDROXY-2-NAPHTHOYL-COA THIOESTERASE 1"/>
    <property type="match status" value="1"/>
</dbReference>
<name>A0A6P2C8V2_9ACTN</name>